<dbReference type="Pfam" id="PF04542">
    <property type="entry name" value="Sigma70_r2"/>
    <property type="match status" value="1"/>
</dbReference>
<dbReference type="Gene3D" id="1.10.1740.10">
    <property type="match status" value="1"/>
</dbReference>
<proteinExistence type="inferred from homology"/>
<organism evidence="7 8">
    <name type="scientific">Persicobacter diffluens</name>
    <dbReference type="NCBI Taxonomy" id="981"/>
    <lineage>
        <taxon>Bacteria</taxon>
        <taxon>Pseudomonadati</taxon>
        <taxon>Bacteroidota</taxon>
        <taxon>Cytophagia</taxon>
        <taxon>Cytophagales</taxon>
        <taxon>Persicobacteraceae</taxon>
        <taxon>Persicobacter</taxon>
    </lineage>
</organism>
<dbReference type="Pfam" id="PF08281">
    <property type="entry name" value="Sigma70_r4_2"/>
    <property type="match status" value="1"/>
</dbReference>
<dbReference type="SUPFAM" id="SSF88659">
    <property type="entry name" value="Sigma3 and sigma4 domains of RNA polymerase sigma factors"/>
    <property type="match status" value="1"/>
</dbReference>
<dbReference type="InterPro" id="IPR013249">
    <property type="entry name" value="RNA_pol_sigma70_r4_t2"/>
</dbReference>
<evidence type="ECO:0000259" key="6">
    <source>
        <dbReference type="Pfam" id="PF08281"/>
    </source>
</evidence>
<evidence type="ECO:0000313" key="8">
    <source>
        <dbReference type="Proteomes" id="UP001310022"/>
    </source>
</evidence>
<protein>
    <submittedName>
        <fullName evidence="7">DNA-directed RNA polymerase sigma-70 factor</fullName>
    </submittedName>
</protein>
<dbReference type="Proteomes" id="UP001310022">
    <property type="component" value="Unassembled WGS sequence"/>
</dbReference>
<feature type="domain" description="RNA polymerase sigma factor 70 region 4 type 2" evidence="6">
    <location>
        <begin position="120"/>
        <end position="171"/>
    </location>
</feature>
<dbReference type="AlphaFoldDB" id="A0AAN5AMH3"/>
<dbReference type="GO" id="GO:0006352">
    <property type="term" value="P:DNA-templated transcription initiation"/>
    <property type="evidence" value="ECO:0007669"/>
    <property type="project" value="InterPro"/>
</dbReference>
<evidence type="ECO:0000256" key="2">
    <source>
        <dbReference type="ARBA" id="ARBA00023015"/>
    </source>
</evidence>
<dbReference type="InterPro" id="IPR007627">
    <property type="entry name" value="RNA_pol_sigma70_r2"/>
</dbReference>
<keyword evidence="2" id="KW-0805">Transcription regulation</keyword>
<dbReference type="GO" id="GO:0000428">
    <property type="term" value="C:DNA-directed RNA polymerase complex"/>
    <property type="evidence" value="ECO:0007669"/>
    <property type="project" value="UniProtKB-KW"/>
</dbReference>
<dbReference type="PANTHER" id="PTHR43133">
    <property type="entry name" value="RNA POLYMERASE ECF-TYPE SIGMA FACTO"/>
    <property type="match status" value="1"/>
</dbReference>
<keyword evidence="3" id="KW-0731">Sigma factor</keyword>
<comment type="similarity">
    <text evidence="1">Belongs to the sigma-70 factor family. ECF subfamily.</text>
</comment>
<dbReference type="Gene3D" id="1.10.10.10">
    <property type="entry name" value="Winged helix-like DNA-binding domain superfamily/Winged helix DNA-binding domain"/>
    <property type="match status" value="1"/>
</dbReference>
<keyword evidence="7" id="KW-0240">DNA-directed RNA polymerase</keyword>
<sequence length="189" mass="22504">MGKHLLWEKIKSGDSAAYQQLFEEHVRLLYQYGHKICKESAVVEDAVQEIFVRIWEKREHLGETDNPKFYLMVALKRELYQRLKKRDYLQQDPQEHHFEVVFSVEEATILAEHQQLNLHKLKLAIQALRPRQRELIYHRFFMGLSYEETAEIMQMNYQSVRNLQSGALKQLKNDMGDIGLILTLITQIF</sequence>
<evidence type="ECO:0000259" key="5">
    <source>
        <dbReference type="Pfam" id="PF04542"/>
    </source>
</evidence>
<gene>
    <name evidence="7" type="ORF">PEDI_50010</name>
</gene>
<keyword evidence="8" id="KW-1185">Reference proteome</keyword>
<dbReference type="PANTHER" id="PTHR43133:SF46">
    <property type="entry name" value="RNA POLYMERASE SIGMA-70 FACTOR ECF SUBFAMILY"/>
    <property type="match status" value="1"/>
</dbReference>
<comment type="caution">
    <text evidence="7">The sequence shown here is derived from an EMBL/GenBank/DDBJ whole genome shotgun (WGS) entry which is preliminary data.</text>
</comment>
<dbReference type="InterPro" id="IPR039425">
    <property type="entry name" value="RNA_pol_sigma-70-like"/>
</dbReference>
<reference evidence="7 8" key="1">
    <citation type="submission" date="2021-12" db="EMBL/GenBank/DDBJ databases">
        <title>Genome sequencing of bacteria with rrn-lacking chromosome and rrn-plasmid.</title>
        <authorList>
            <person name="Anda M."/>
            <person name="Iwasaki W."/>
        </authorList>
    </citation>
    <scope>NUCLEOTIDE SEQUENCE [LARGE SCALE GENOMIC DNA]</scope>
    <source>
        <strain evidence="7 8">NBRC 15940</strain>
    </source>
</reference>
<evidence type="ECO:0000256" key="1">
    <source>
        <dbReference type="ARBA" id="ARBA00010641"/>
    </source>
</evidence>
<evidence type="ECO:0000256" key="4">
    <source>
        <dbReference type="ARBA" id="ARBA00023163"/>
    </source>
</evidence>
<name>A0AAN5AMH3_9BACT</name>
<dbReference type="NCBIfam" id="TIGR02937">
    <property type="entry name" value="sigma70-ECF"/>
    <property type="match status" value="1"/>
</dbReference>
<dbReference type="GO" id="GO:0003677">
    <property type="term" value="F:DNA binding"/>
    <property type="evidence" value="ECO:0007669"/>
    <property type="project" value="InterPro"/>
</dbReference>
<evidence type="ECO:0000256" key="3">
    <source>
        <dbReference type="ARBA" id="ARBA00023082"/>
    </source>
</evidence>
<dbReference type="GO" id="GO:0016987">
    <property type="term" value="F:sigma factor activity"/>
    <property type="evidence" value="ECO:0007669"/>
    <property type="project" value="UniProtKB-KW"/>
</dbReference>
<keyword evidence="4" id="KW-0804">Transcription</keyword>
<accession>A0AAN5AMH3</accession>
<dbReference type="InterPro" id="IPR013325">
    <property type="entry name" value="RNA_pol_sigma_r2"/>
</dbReference>
<dbReference type="InterPro" id="IPR014284">
    <property type="entry name" value="RNA_pol_sigma-70_dom"/>
</dbReference>
<evidence type="ECO:0000313" key="7">
    <source>
        <dbReference type="EMBL" id="GJM64449.1"/>
    </source>
</evidence>
<dbReference type="SUPFAM" id="SSF88946">
    <property type="entry name" value="Sigma2 domain of RNA polymerase sigma factors"/>
    <property type="match status" value="1"/>
</dbReference>
<dbReference type="RefSeq" id="WP_338239513.1">
    <property type="nucleotide sequence ID" value="NZ_BQKE01000005.1"/>
</dbReference>
<feature type="domain" description="RNA polymerase sigma-70 region 2" evidence="5">
    <location>
        <begin position="21"/>
        <end position="87"/>
    </location>
</feature>
<dbReference type="EMBL" id="BQKE01000005">
    <property type="protein sequence ID" value="GJM64449.1"/>
    <property type="molecule type" value="Genomic_DNA"/>
</dbReference>
<dbReference type="InterPro" id="IPR013324">
    <property type="entry name" value="RNA_pol_sigma_r3/r4-like"/>
</dbReference>
<dbReference type="InterPro" id="IPR036388">
    <property type="entry name" value="WH-like_DNA-bd_sf"/>
</dbReference>
<dbReference type="CDD" id="cd06171">
    <property type="entry name" value="Sigma70_r4"/>
    <property type="match status" value="1"/>
</dbReference>